<dbReference type="EMBL" id="MVHT01000044">
    <property type="protein sequence ID" value="ORB02413.1"/>
    <property type="molecule type" value="Genomic_DNA"/>
</dbReference>
<gene>
    <name evidence="1" type="ORF">BST27_16535</name>
</gene>
<sequence>MVGTMTEPRAAATVISGARIQLFAALTNRYGASCCPVGRIDPCRCVDYFAESIVWNGRNYCW</sequence>
<reference evidence="1 2" key="1">
    <citation type="submission" date="2017-02" db="EMBL/GenBank/DDBJ databases">
        <title>The new phylogeny of genus Mycobacterium.</title>
        <authorList>
            <person name="Tortoli E."/>
            <person name="Trovato A."/>
            <person name="Cirillo D.M."/>
        </authorList>
    </citation>
    <scope>NUCLEOTIDE SEQUENCE [LARGE SCALE GENOMIC DNA]</scope>
    <source>
        <strain evidence="1 2">DSM 44049</strain>
    </source>
</reference>
<dbReference type="Proteomes" id="UP000192739">
    <property type="component" value="Unassembled WGS sequence"/>
</dbReference>
<dbReference type="AlphaFoldDB" id="A0A1E3SNH4"/>
<evidence type="ECO:0000313" key="2">
    <source>
        <dbReference type="Proteomes" id="UP000192739"/>
    </source>
</evidence>
<proteinExistence type="predicted"/>
<accession>A0A1E3SNH4</accession>
<dbReference type="STRING" id="28445.BHQ20_01340"/>
<protein>
    <submittedName>
        <fullName evidence="1">Uncharacterized protein</fullName>
    </submittedName>
</protein>
<keyword evidence="2" id="KW-1185">Reference proteome</keyword>
<name>A0A1E3SNH4_MYCIE</name>
<comment type="caution">
    <text evidence="1">The sequence shown here is derived from an EMBL/GenBank/DDBJ whole genome shotgun (WGS) entry which is preliminary data.</text>
</comment>
<evidence type="ECO:0000313" key="1">
    <source>
        <dbReference type="EMBL" id="ORB02413.1"/>
    </source>
</evidence>
<organism evidence="1 2">
    <name type="scientific">Mycobacterium intermedium</name>
    <dbReference type="NCBI Taxonomy" id="28445"/>
    <lineage>
        <taxon>Bacteria</taxon>
        <taxon>Bacillati</taxon>
        <taxon>Actinomycetota</taxon>
        <taxon>Actinomycetes</taxon>
        <taxon>Mycobacteriales</taxon>
        <taxon>Mycobacteriaceae</taxon>
        <taxon>Mycobacterium</taxon>
        <taxon>Mycobacterium simiae complex</taxon>
    </lineage>
</organism>